<gene>
    <name evidence="6" type="ORF">H9705_06530</name>
</gene>
<evidence type="ECO:0000256" key="3">
    <source>
        <dbReference type="ARBA" id="ARBA00022801"/>
    </source>
</evidence>
<evidence type="ECO:0000313" key="6">
    <source>
        <dbReference type="EMBL" id="HJC15468.1"/>
    </source>
</evidence>
<protein>
    <recommendedName>
        <fullName evidence="4">Phosphoesterase</fullName>
        <ecNumber evidence="4">3.1.4.-</ecNumber>
    </recommendedName>
</protein>
<dbReference type="Pfam" id="PF12850">
    <property type="entry name" value="Metallophos_2"/>
    <property type="match status" value="1"/>
</dbReference>
<dbReference type="AlphaFoldDB" id="A0A9D2NBE2"/>
<keyword evidence="2 4" id="KW-0479">Metal-binding</keyword>
<comment type="caution">
    <text evidence="6">The sequence shown here is derived from an EMBL/GenBank/DDBJ whole genome shotgun (WGS) entry which is preliminary data.</text>
</comment>
<name>A0A9D2NBE2_9FIRM</name>
<comment type="cofactor">
    <cofactor evidence="4">
        <name>a divalent metal cation</name>
        <dbReference type="ChEBI" id="CHEBI:60240"/>
    </cofactor>
</comment>
<reference evidence="6" key="2">
    <citation type="submission" date="2021-04" db="EMBL/GenBank/DDBJ databases">
        <authorList>
            <person name="Gilroy R."/>
        </authorList>
    </citation>
    <scope>NUCLEOTIDE SEQUENCE</scope>
    <source>
        <strain evidence="6">CHK185-5351</strain>
    </source>
</reference>
<organism evidence="6 7">
    <name type="scientific">Candidatus Fusicatenibacter intestinigallinarum</name>
    <dbReference type="NCBI Taxonomy" id="2838598"/>
    <lineage>
        <taxon>Bacteria</taxon>
        <taxon>Bacillati</taxon>
        <taxon>Bacillota</taxon>
        <taxon>Clostridia</taxon>
        <taxon>Lachnospirales</taxon>
        <taxon>Lachnospiraceae</taxon>
        <taxon>Fusicatenibacter</taxon>
    </lineage>
</organism>
<dbReference type="Gene3D" id="3.60.21.10">
    <property type="match status" value="1"/>
</dbReference>
<evidence type="ECO:0000256" key="2">
    <source>
        <dbReference type="ARBA" id="ARBA00022723"/>
    </source>
</evidence>
<dbReference type="InterPro" id="IPR041802">
    <property type="entry name" value="MPP_YfcE"/>
</dbReference>
<reference evidence="6" key="1">
    <citation type="journal article" date="2021" name="PeerJ">
        <title>Extensive microbial diversity within the chicken gut microbiome revealed by metagenomics and culture.</title>
        <authorList>
            <person name="Gilroy R."/>
            <person name="Ravi A."/>
            <person name="Getino M."/>
            <person name="Pursley I."/>
            <person name="Horton D.L."/>
            <person name="Alikhan N.F."/>
            <person name="Baker D."/>
            <person name="Gharbi K."/>
            <person name="Hall N."/>
            <person name="Watson M."/>
            <person name="Adriaenssens E.M."/>
            <person name="Foster-Nyarko E."/>
            <person name="Jarju S."/>
            <person name="Secka A."/>
            <person name="Antonio M."/>
            <person name="Oren A."/>
            <person name="Chaudhuri R.R."/>
            <person name="La Ragione R."/>
            <person name="Hildebrand F."/>
            <person name="Pallen M.J."/>
        </authorList>
    </citation>
    <scope>NUCLEOTIDE SEQUENCE</scope>
    <source>
        <strain evidence="6">CHK185-5351</strain>
    </source>
</reference>
<dbReference type="CDD" id="cd00841">
    <property type="entry name" value="MPP_YfcE"/>
    <property type="match status" value="1"/>
</dbReference>
<comment type="similarity">
    <text evidence="1 4">Belongs to the metallophosphoesterase superfamily. YfcE family.</text>
</comment>
<dbReference type="NCBIfam" id="TIGR00040">
    <property type="entry name" value="yfcE"/>
    <property type="match status" value="1"/>
</dbReference>
<evidence type="ECO:0000256" key="4">
    <source>
        <dbReference type="RuleBase" id="RU362039"/>
    </source>
</evidence>
<dbReference type="PANTHER" id="PTHR11124">
    <property type="entry name" value="VACUOLAR SORTING PROTEIN VPS29"/>
    <property type="match status" value="1"/>
</dbReference>
<dbReference type="InterPro" id="IPR020935">
    <property type="entry name" value="PdiEstase_YfcE_CS"/>
</dbReference>
<evidence type="ECO:0000259" key="5">
    <source>
        <dbReference type="Pfam" id="PF12850"/>
    </source>
</evidence>
<dbReference type="Proteomes" id="UP000823849">
    <property type="component" value="Unassembled WGS sequence"/>
</dbReference>
<accession>A0A9D2NBE2</accession>
<dbReference type="GO" id="GO:0016787">
    <property type="term" value="F:hydrolase activity"/>
    <property type="evidence" value="ECO:0007669"/>
    <property type="project" value="UniProtKB-UniRule"/>
</dbReference>
<dbReference type="PROSITE" id="PS01269">
    <property type="entry name" value="UPF0025"/>
    <property type="match status" value="1"/>
</dbReference>
<dbReference type="EC" id="3.1.4.-" evidence="4"/>
<feature type="domain" description="Calcineurin-like phosphoesterase" evidence="5">
    <location>
        <begin position="1"/>
        <end position="148"/>
    </location>
</feature>
<dbReference type="EMBL" id="DWWU01000028">
    <property type="protein sequence ID" value="HJC15468.1"/>
    <property type="molecule type" value="Genomic_DNA"/>
</dbReference>
<keyword evidence="3" id="KW-0378">Hydrolase</keyword>
<dbReference type="GO" id="GO:0046872">
    <property type="term" value="F:metal ion binding"/>
    <property type="evidence" value="ECO:0007669"/>
    <property type="project" value="UniProtKB-KW"/>
</dbReference>
<dbReference type="InterPro" id="IPR024654">
    <property type="entry name" value="Calcineurin-like_PHP_lpxH"/>
</dbReference>
<dbReference type="InterPro" id="IPR029052">
    <property type="entry name" value="Metallo-depent_PP-like"/>
</dbReference>
<dbReference type="SUPFAM" id="SSF56300">
    <property type="entry name" value="Metallo-dependent phosphatases"/>
    <property type="match status" value="1"/>
</dbReference>
<dbReference type="InterPro" id="IPR000979">
    <property type="entry name" value="Phosphodiesterase_MJ0936/Vps29"/>
</dbReference>
<evidence type="ECO:0000256" key="1">
    <source>
        <dbReference type="ARBA" id="ARBA00008950"/>
    </source>
</evidence>
<evidence type="ECO:0000313" key="7">
    <source>
        <dbReference type="Proteomes" id="UP000823849"/>
    </source>
</evidence>
<proteinExistence type="inferred from homology"/>
<sequence length="160" mass="18367">MKILVVSDTHGRTKNLERVLKKVGEIDLFIHCGDLEGSEDYIRALVDVPCYMVAGNNDWFSDLQRELEITVDDYRIWITHGNNYGASMGTAHLLEEASARNVDVVMYGHTHRPLVEYQDNITIVNPGSLSYPRQNGRKPSFVIMEIDREHEAHYTINYLD</sequence>